<protein>
    <recommendedName>
        <fullName evidence="9">SET domain-containing protein</fullName>
    </recommendedName>
</protein>
<evidence type="ECO:0000313" key="11">
    <source>
        <dbReference type="Proteomes" id="UP000435112"/>
    </source>
</evidence>
<accession>A0A6A3LWR6</accession>
<dbReference type="Gene3D" id="2.170.270.10">
    <property type="entry name" value="SET domain"/>
    <property type="match status" value="1"/>
</dbReference>
<feature type="region of interest" description="Disordered" evidence="8">
    <location>
        <begin position="92"/>
        <end position="123"/>
    </location>
</feature>
<evidence type="ECO:0000256" key="7">
    <source>
        <dbReference type="ARBA" id="ARBA00023242"/>
    </source>
</evidence>
<dbReference type="Pfam" id="PF00856">
    <property type="entry name" value="SET"/>
    <property type="match status" value="1"/>
</dbReference>
<dbReference type="PANTHER" id="PTHR22884">
    <property type="entry name" value="SET DOMAIN PROTEINS"/>
    <property type="match status" value="1"/>
</dbReference>
<evidence type="ECO:0000256" key="3">
    <source>
        <dbReference type="ARBA" id="ARBA00022454"/>
    </source>
</evidence>
<evidence type="ECO:0000256" key="1">
    <source>
        <dbReference type="ARBA" id="ARBA00004123"/>
    </source>
</evidence>
<dbReference type="EMBL" id="QXFU01000784">
    <property type="protein sequence ID" value="KAE9020704.1"/>
    <property type="molecule type" value="Genomic_DNA"/>
</dbReference>
<dbReference type="InterPro" id="IPR001214">
    <property type="entry name" value="SET_dom"/>
</dbReference>
<keyword evidence="3" id="KW-0158">Chromosome</keyword>
<dbReference type="GO" id="GO:0032259">
    <property type="term" value="P:methylation"/>
    <property type="evidence" value="ECO:0007669"/>
    <property type="project" value="UniProtKB-KW"/>
</dbReference>
<keyword evidence="6" id="KW-0949">S-adenosyl-L-methionine</keyword>
<proteinExistence type="predicted"/>
<evidence type="ECO:0000256" key="6">
    <source>
        <dbReference type="ARBA" id="ARBA00022691"/>
    </source>
</evidence>
<keyword evidence="4" id="KW-0489">Methyltransferase</keyword>
<evidence type="ECO:0000256" key="2">
    <source>
        <dbReference type="ARBA" id="ARBA00004286"/>
    </source>
</evidence>
<evidence type="ECO:0000256" key="8">
    <source>
        <dbReference type="SAM" id="MobiDB-lite"/>
    </source>
</evidence>
<organism evidence="10 11">
    <name type="scientific">Phytophthora rubi</name>
    <dbReference type="NCBI Taxonomy" id="129364"/>
    <lineage>
        <taxon>Eukaryota</taxon>
        <taxon>Sar</taxon>
        <taxon>Stramenopiles</taxon>
        <taxon>Oomycota</taxon>
        <taxon>Peronosporomycetes</taxon>
        <taxon>Peronosporales</taxon>
        <taxon>Peronosporaceae</taxon>
        <taxon>Phytophthora</taxon>
    </lineage>
</organism>
<dbReference type="GO" id="GO:0005634">
    <property type="term" value="C:nucleus"/>
    <property type="evidence" value="ECO:0007669"/>
    <property type="project" value="UniProtKB-SubCell"/>
</dbReference>
<dbReference type="Proteomes" id="UP000435112">
    <property type="component" value="Unassembled WGS sequence"/>
</dbReference>
<comment type="caution">
    <text evidence="10">The sequence shown here is derived from an EMBL/GenBank/DDBJ whole genome shotgun (WGS) entry which is preliminary data.</text>
</comment>
<dbReference type="SMART" id="SM00317">
    <property type="entry name" value="SET"/>
    <property type="match status" value="1"/>
</dbReference>
<dbReference type="SUPFAM" id="SSF82199">
    <property type="entry name" value="SET domain"/>
    <property type="match status" value="1"/>
</dbReference>
<dbReference type="OrthoDB" id="59296at2759"/>
<gene>
    <name evidence="10" type="ORF">PR002_g12457</name>
</gene>
<feature type="domain" description="SET" evidence="9">
    <location>
        <begin position="327"/>
        <end position="449"/>
    </location>
</feature>
<dbReference type="GO" id="GO:0005694">
    <property type="term" value="C:chromosome"/>
    <property type="evidence" value="ECO:0007669"/>
    <property type="project" value="UniProtKB-SubCell"/>
</dbReference>
<dbReference type="InterPro" id="IPR050777">
    <property type="entry name" value="SET2_Histone-Lys_MeTrsfase"/>
</dbReference>
<dbReference type="GO" id="GO:0008168">
    <property type="term" value="F:methyltransferase activity"/>
    <property type="evidence" value="ECO:0007669"/>
    <property type="project" value="UniProtKB-KW"/>
</dbReference>
<dbReference type="PROSITE" id="PS50280">
    <property type="entry name" value="SET"/>
    <property type="match status" value="1"/>
</dbReference>
<dbReference type="InterPro" id="IPR046341">
    <property type="entry name" value="SET_dom_sf"/>
</dbReference>
<reference evidence="10 11" key="1">
    <citation type="submission" date="2018-09" db="EMBL/GenBank/DDBJ databases">
        <title>Genomic investigation of the strawberry pathogen Phytophthora fragariae indicates pathogenicity is determined by transcriptional variation in three key races.</title>
        <authorList>
            <person name="Adams T.M."/>
            <person name="Armitage A.D."/>
            <person name="Sobczyk M.K."/>
            <person name="Bates H.J."/>
            <person name="Dunwell J.M."/>
            <person name="Nellist C.F."/>
            <person name="Harrison R.J."/>
        </authorList>
    </citation>
    <scope>NUCLEOTIDE SEQUENCE [LARGE SCALE GENOMIC DNA]</scope>
    <source>
        <strain evidence="10 11">SCRP324</strain>
    </source>
</reference>
<comment type="subcellular location">
    <subcellularLocation>
        <location evidence="2">Chromosome</location>
    </subcellularLocation>
    <subcellularLocation>
        <location evidence="1">Nucleus</location>
    </subcellularLocation>
</comment>
<name>A0A6A3LWR6_9STRA</name>
<evidence type="ECO:0000256" key="4">
    <source>
        <dbReference type="ARBA" id="ARBA00022603"/>
    </source>
</evidence>
<keyword evidence="5" id="KW-0808">Transferase</keyword>
<dbReference type="AlphaFoldDB" id="A0A6A3LWR6"/>
<evidence type="ECO:0000259" key="9">
    <source>
        <dbReference type="PROSITE" id="PS50280"/>
    </source>
</evidence>
<keyword evidence="7" id="KW-0539">Nucleus</keyword>
<evidence type="ECO:0000313" key="10">
    <source>
        <dbReference type="EMBL" id="KAE9020704.1"/>
    </source>
</evidence>
<sequence>MMLKRVADRFSNPLKAGESRWRKLRTYDMVAGAISTPTRASVLKQVLEGAVAAAFDAVHEALHDACDEIVPETPQSSICSSPEPGPVFEHVQPPSTPCSDAAGTLGSGGASHRSKASATNEGSLERSAVKQIIDLVSSEDDCEIQSGAAGAQPSSVSDMEAASYVRSIPNRHARAKIRHQAKKKRAEWHVPRSRKRRHLAKCAITKSGKEIYHAKPFKAVQVKALQNSPEVKEQLESLHARRTPFRDPVVKESYTMCQTVPWPADIEPISTCKHNGVKFPDIGSFDACKWFGDCFWGICSNVASATFCTPKYCQLGARCSNAPRTLSTLKLFDTGRVGLGVYTTTALDFGDVLGEYCGELSEFPAVVEGQPPQAMKQNSGYTLLYNAKSVQGNYVYVDALKCGSITRFLSHSCAPNAAFVDQQTPTRVRVLVKMIKSVSAGAQITVHYGNERWFKCACDPCWKNRVEEVDHNEDE</sequence>
<evidence type="ECO:0000256" key="5">
    <source>
        <dbReference type="ARBA" id="ARBA00022679"/>
    </source>
</evidence>